<gene>
    <name evidence="3" type="ORF">E3J62_04960</name>
</gene>
<proteinExistence type="predicted"/>
<evidence type="ECO:0000259" key="1">
    <source>
        <dbReference type="Pfam" id="PF01408"/>
    </source>
</evidence>
<dbReference type="Gene3D" id="3.40.50.720">
    <property type="entry name" value="NAD(P)-binding Rossmann-like Domain"/>
    <property type="match status" value="1"/>
</dbReference>
<dbReference type="PANTHER" id="PTHR43377">
    <property type="entry name" value="BILIVERDIN REDUCTASE A"/>
    <property type="match status" value="1"/>
</dbReference>
<evidence type="ECO:0000313" key="4">
    <source>
        <dbReference type="Proteomes" id="UP000315525"/>
    </source>
</evidence>
<evidence type="ECO:0000259" key="2">
    <source>
        <dbReference type="Pfam" id="PF22725"/>
    </source>
</evidence>
<dbReference type="SUPFAM" id="SSF51735">
    <property type="entry name" value="NAD(P)-binding Rossmann-fold domains"/>
    <property type="match status" value="1"/>
</dbReference>
<dbReference type="AlphaFoldDB" id="A0A523UUJ1"/>
<feature type="domain" description="GFO/IDH/MocA-like oxidoreductase" evidence="2">
    <location>
        <begin position="157"/>
        <end position="226"/>
    </location>
</feature>
<evidence type="ECO:0000313" key="3">
    <source>
        <dbReference type="EMBL" id="TET46194.1"/>
    </source>
</evidence>
<dbReference type="Pfam" id="PF22725">
    <property type="entry name" value="GFO_IDH_MocA_C3"/>
    <property type="match status" value="1"/>
</dbReference>
<feature type="domain" description="Gfo/Idh/MocA-like oxidoreductase N-terminal" evidence="1">
    <location>
        <begin position="4"/>
        <end position="120"/>
    </location>
</feature>
<dbReference type="Gene3D" id="3.30.360.10">
    <property type="entry name" value="Dihydrodipicolinate Reductase, domain 2"/>
    <property type="match status" value="1"/>
</dbReference>
<dbReference type="InterPro" id="IPR055170">
    <property type="entry name" value="GFO_IDH_MocA-like_dom"/>
</dbReference>
<name>A0A523UUJ1_UNCT6</name>
<dbReference type="Proteomes" id="UP000315525">
    <property type="component" value="Unassembled WGS sequence"/>
</dbReference>
<accession>A0A523UUJ1</accession>
<dbReference type="GO" id="GO:0000166">
    <property type="term" value="F:nucleotide binding"/>
    <property type="evidence" value="ECO:0007669"/>
    <property type="project" value="InterPro"/>
</dbReference>
<dbReference type="EMBL" id="SOJN01000063">
    <property type="protein sequence ID" value="TET46194.1"/>
    <property type="molecule type" value="Genomic_DNA"/>
</dbReference>
<dbReference type="InterPro" id="IPR000683">
    <property type="entry name" value="Gfo/Idh/MocA-like_OxRdtase_N"/>
</dbReference>
<organism evidence="3 4">
    <name type="scientific">candidate division TA06 bacterium</name>
    <dbReference type="NCBI Taxonomy" id="2250710"/>
    <lineage>
        <taxon>Bacteria</taxon>
        <taxon>Bacteria division TA06</taxon>
    </lineage>
</organism>
<comment type="caution">
    <text evidence="3">The sequence shown here is derived from an EMBL/GenBank/DDBJ whole genome shotgun (WGS) entry which is preliminary data.</text>
</comment>
<dbReference type="InterPro" id="IPR036291">
    <property type="entry name" value="NAD(P)-bd_dom_sf"/>
</dbReference>
<dbReference type="SUPFAM" id="SSF55347">
    <property type="entry name" value="Glyceraldehyde-3-phosphate dehydrogenase-like, C-terminal domain"/>
    <property type="match status" value="1"/>
</dbReference>
<dbReference type="Pfam" id="PF01408">
    <property type="entry name" value="GFO_IDH_MocA"/>
    <property type="match status" value="1"/>
</dbReference>
<reference evidence="3 4" key="1">
    <citation type="submission" date="2019-03" db="EMBL/GenBank/DDBJ databases">
        <title>Metabolic potential of uncultured bacteria and archaea associated with petroleum seepage in deep-sea sediments.</title>
        <authorList>
            <person name="Dong X."/>
            <person name="Hubert C."/>
        </authorList>
    </citation>
    <scope>NUCLEOTIDE SEQUENCE [LARGE SCALE GENOMIC DNA]</scope>
    <source>
        <strain evidence="3">E44_bin18</strain>
    </source>
</reference>
<dbReference type="PANTHER" id="PTHR43377:SF1">
    <property type="entry name" value="BILIVERDIN REDUCTASE A"/>
    <property type="match status" value="1"/>
</dbReference>
<protein>
    <submittedName>
        <fullName evidence="3">Gfo/Idh/MocA family oxidoreductase</fullName>
    </submittedName>
</protein>
<dbReference type="InterPro" id="IPR051450">
    <property type="entry name" value="Gfo/Idh/MocA_Oxidoreductases"/>
</dbReference>
<sequence length="318" mass="35474">MEKVKVGVIGVGYLGKHHARIYSEIERAQLVGVSDIDEGRGKEIASTYGTQFFSEPADLLERVDAASIAVPSKHHYTLAKEALSKRVHTLVEKPIACSVEEASSLVELARKNGTRLYVGHTERFSPPIVALRERISCPLFIECHRLASFRQRGTDIAVVLDLMIHDIDMVLWLVRSPLEKVDAVGIPVLTEHEDIANARMEFASGCIANLTASRVSKGNLRKIRIFQKNEYISINSPGKSVEIYTRLLGEDGRPQVRREEVEVGGDEPLRAELEAFLEEIGEQEKTNLATGEEGRDALVVAFKILQLIRERRARIGIE</sequence>